<dbReference type="SUPFAM" id="SSF103481">
    <property type="entry name" value="Multidrug resistance efflux transporter EmrE"/>
    <property type="match status" value="2"/>
</dbReference>
<dbReference type="Gene3D" id="1.10.3730.20">
    <property type="match status" value="1"/>
</dbReference>
<evidence type="ECO:0000259" key="4">
    <source>
        <dbReference type="Pfam" id="PF00892"/>
    </source>
</evidence>
<sequence length="336" mass="33799">MPVHRSESSRGGHGKGAGLGLALASAVAFGGSGVAAKPLIEAGLDPLHVVWLRVAGAALVMLPVAVRHRALLRRRPVLLVGFGLLAVAGVQACYFAALSRIPVGVALLVEYLAPGLVLGWVRFVQRRPVTRAAALGVVLAVGGLACVVEIWSGLGFDALGLLLALGAACCQVGYFVLSDQGSDAGEDAPDPLGVIAYGLLIGALVLTAVARPWTMDWTVLTGTARMDGDPVPAGLLLAWIVLVATVLAYVTGVLSVRRLSPQVAGVVACLEAVIATVLAWVLLGEHLSAPQIVGGAVVLVGAFIAQSSAPGKGTGVPVAGGPAGAESGLPARETAA</sequence>
<feature type="transmembrane region" description="Helical" evidence="3">
    <location>
        <begin position="289"/>
        <end position="305"/>
    </location>
</feature>
<evidence type="ECO:0000313" key="5">
    <source>
        <dbReference type="EMBL" id="MDC2960717.1"/>
    </source>
</evidence>
<feature type="transmembrane region" description="Helical" evidence="3">
    <location>
        <begin position="233"/>
        <end position="256"/>
    </location>
</feature>
<evidence type="ECO:0000313" key="6">
    <source>
        <dbReference type="Proteomes" id="UP001221328"/>
    </source>
</evidence>
<protein>
    <submittedName>
        <fullName evidence="5">EamA family transporter</fullName>
    </submittedName>
</protein>
<feature type="transmembrane region" description="Helical" evidence="3">
    <location>
        <begin position="158"/>
        <end position="177"/>
    </location>
</feature>
<comment type="caution">
    <text evidence="5">The sequence shown here is derived from an EMBL/GenBank/DDBJ whole genome shotgun (WGS) entry which is preliminary data.</text>
</comment>
<dbReference type="InterPro" id="IPR037185">
    <property type="entry name" value="EmrE-like"/>
</dbReference>
<feature type="transmembrane region" description="Helical" evidence="3">
    <location>
        <begin position="263"/>
        <end position="283"/>
    </location>
</feature>
<proteinExistence type="inferred from homology"/>
<keyword evidence="3" id="KW-1133">Transmembrane helix</keyword>
<keyword evidence="3" id="KW-0812">Transmembrane</keyword>
<gene>
    <name evidence="5" type="ORF">PO587_40465</name>
</gene>
<name>A0ABT5G7Y1_9ACTN</name>
<organism evidence="5 6">
    <name type="scientific">Streptomyces gilvifuscus</name>
    <dbReference type="NCBI Taxonomy" id="1550617"/>
    <lineage>
        <taxon>Bacteria</taxon>
        <taxon>Bacillati</taxon>
        <taxon>Actinomycetota</taxon>
        <taxon>Actinomycetes</taxon>
        <taxon>Kitasatosporales</taxon>
        <taxon>Streptomycetaceae</taxon>
        <taxon>Streptomyces</taxon>
    </lineage>
</organism>
<evidence type="ECO:0000256" key="2">
    <source>
        <dbReference type="SAM" id="MobiDB-lite"/>
    </source>
</evidence>
<reference evidence="5 6" key="1">
    <citation type="journal article" date="2015" name="Int. J. Syst. Evol. Microbiol.">
        <title>Streptomyces gilvifuscus sp. nov., an actinomycete that produces antibacterial compounds isolated from soil.</title>
        <authorList>
            <person name="Nguyen T.M."/>
            <person name="Kim J."/>
        </authorList>
    </citation>
    <scope>NUCLEOTIDE SEQUENCE [LARGE SCALE GENOMIC DNA]</scope>
    <source>
        <strain evidence="5 6">T113</strain>
    </source>
</reference>
<evidence type="ECO:0000256" key="3">
    <source>
        <dbReference type="SAM" id="Phobius"/>
    </source>
</evidence>
<feature type="transmembrane region" description="Helical" evidence="3">
    <location>
        <begin position="103"/>
        <end position="121"/>
    </location>
</feature>
<feature type="transmembrane region" description="Helical" evidence="3">
    <location>
        <begin position="133"/>
        <end position="152"/>
    </location>
</feature>
<feature type="domain" description="EamA" evidence="4">
    <location>
        <begin position="18"/>
        <end position="147"/>
    </location>
</feature>
<feature type="transmembrane region" description="Helical" evidence="3">
    <location>
        <begin position="46"/>
        <end position="65"/>
    </location>
</feature>
<evidence type="ECO:0000256" key="1">
    <source>
        <dbReference type="ARBA" id="ARBA00007362"/>
    </source>
</evidence>
<dbReference type="InterPro" id="IPR000620">
    <property type="entry name" value="EamA_dom"/>
</dbReference>
<keyword evidence="3" id="KW-0472">Membrane</keyword>
<keyword evidence="6" id="KW-1185">Reference proteome</keyword>
<feature type="transmembrane region" description="Helical" evidence="3">
    <location>
        <begin position="77"/>
        <end position="97"/>
    </location>
</feature>
<feature type="region of interest" description="Disordered" evidence="2">
    <location>
        <begin position="310"/>
        <end position="336"/>
    </location>
</feature>
<dbReference type="RefSeq" id="WP_272178774.1">
    <property type="nucleotide sequence ID" value="NZ_JAQOSK010000025.1"/>
</dbReference>
<dbReference type="Proteomes" id="UP001221328">
    <property type="component" value="Unassembled WGS sequence"/>
</dbReference>
<comment type="similarity">
    <text evidence="1">Belongs to the EamA transporter family.</text>
</comment>
<feature type="compositionally biased region" description="Low complexity" evidence="2">
    <location>
        <begin position="310"/>
        <end position="320"/>
    </location>
</feature>
<feature type="domain" description="EamA" evidence="4">
    <location>
        <begin position="159"/>
        <end position="304"/>
    </location>
</feature>
<dbReference type="PANTHER" id="PTHR22911:SF79">
    <property type="entry name" value="MOBA-LIKE NTP TRANSFERASE DOMAIN-CONTAINING PROTEIN"/>
    <property type="match status" value="1"/>
</dbReference>
<dbReference type="Pfam" id="PF00892">
    <property type="entry name" value="EamA"/>
    <property type="match status" value="2"/>
</dbReference>
<dbReference type="EMBL" id="JAQOSK010000025">
    <property type="protein sequence ID" value="MDC2960717.1"/>
    <property type="molecule type" value="Genomic_DNA"/>
</dbReference>
<accession>A0ABT5G7Y1</accession>
<dbReference type="PANTHER" id="PTHR22911">
    <property type="entry name" value="ACYL-MALONYL CONDENSING ENZYME-RELATED"/>
    <property type="match status" value="1"/>
</dbReference>
<feature type="transmembrane region" description="Helical" evidence="3">
    <location>
        <begin position="189"/>
        <end position="213"/>
    </location>
</feature>